<evidence type="ECO:0008006" key="4">
    <source>
        <dbReference type="Google" id="ProtNLM"/>
    </source>
</evidence>
<proteinExistence type="predicted"/>
<dbReference type="Proteomes" id="UP000287361">
    <property type="component" value="Unassembled WGS sequence"/>
</dbReference>
<reference evidence="2 3" key="1">
    <citation type="submission" date="2018-10" db="EMBL/GenBank/DDBJ databases">
        <title>Draft Genome Sequence of Anaerotignum sp. KCTC 15736.</title>
        <authorList>
            <person name="Choi S.H."/>
            <person name="Kim J.S."/>
            <person name="Kang S.W."/>
            <person name="Lee J.S."/>
            <person name="Park S.H."/>
        </authorList>
    </citation>
    <scope>NUCLEOTIDE SEQUENCE [LARGE SCALE GENOMIC DNA]</scope>
    <source>
        <strain evidence="2 3">KCTC 15736</strain>
    </source>
</reference>
<comment type="caution">
    <text evidence="2">The sequence shown here is derived from an EMBL/GenBank/DDBJ whole genome shotgun (WGS) entry which is preliminary data.</text>
</comment>
<feature type="coiled-coil region" evidence="1">
    <location>
        <begin position="21"/>
        <end position="62"/>
    </location>
</feature>
<sequence>MSTFTENYDFIKPDNEDYYDIQDFNENMDAIDAQLAQAEQKVAAIQASIATAEETLAAINKKLGTPPDGQSISSLLQNGGSVIRSIQYVVYTAPKSPSYGGTVTIQTVNLEKTFIITERLNNNFDSLLNFSYTLSSNAITVKHTGCDVDTVKIGFWVVEFV</sequence>
<organism evidence="2 3">
    <name type="scientific">Anaerotignum faecicola</name>
    <dbReference type="NCBI Taxonomy" id="2358141"/>
    <lineage>
        <taxon>Bacteria</taxon>
        <taxon>Bacillati</taxon>
        <taxon>Bacillota</taxon>
        <taxon>Clostridia</taxon>
        <taxon>Lachnospirales</taxon>
        <taxon>Anaerotignaceae</taxon>
        <taxon>Anaerotignum</taxon>
    </lineage>
</organism>
<accession>A0A401LFX6</accession>
<dbReference type="EMBL" id="BHVZ01000014">
    <property type="protein sequence ID" value="GCB30420.1"/>
    <property type="molecule type" value="Genomic_DNA"/>
</dbReference>
<evidence type="ECO:0000256" key="1">
    <source>
        <dbReference type="SAM" id="Coils"/>
    </source>
</evidence>
<dbReference type="AlphaFoldDB" id="A0A401LFX6"/>
<keyword evidence="1" id="KW-0175">Coiled coil</keyword>
<evidence type="ECO:0000313" key="2">
    <source>
        <dbReference type="EMBL" id="GCB30420.1"/>
    </source>
</evidence>
<evidence type="ECO:0000313" key="3">
    <source>
        <dbReference type="Proteomes" id="UP000287361"/>
    </source>
</evidence>
<protein>
    <recommendedName>
        <fullName evidence="4">H-type lectin domain-containing protein</fullName>
    </recommendedName>
</protein>
<gene>
    <name evidence="2" type="ORF">KGMB03357_20810</name>
</gene>
<keyword evidence="3" id="KW-1185">Reference proteome</keyword>
<dbReference type="OrthoDB" id="2068559at2"/>
<name>A0A401LFX6_9FIRM</name>